<dbReference type="GO" id="GO:0007265">
    <property type="term" value="P:Ras protein signal transduction"/>
    <property type="evidence" value="ECO:0000318"/>
    <property type="project" value="GO_Central"/>
</dbReference>
<dbReference type="OrthoDB" id="289038at2759"/>
<reference evidence="2" key="1">
    <citation type="submission" date="2006-10" db="EMBL/GenBank/DDBJ databases">
        <authorList>
            <person name="Amadeo P."/>
            <person name="Zhao Q."/>
            <person name="Wortman J."/>
            <person name="Fraser-Liggett C."/>
            <person name="Carlton J."/>
        </authorList>
    </citation>
    <scope>NUCLEOTIDE SEQUENCE</scope>
    <source>
        <strain evidence="2">G3</strain>
    </source>
</reference>
<sequence length="1534" mass="179696">MNEIRPESDFQTWLTLFMNCIDNADELPYYVEDFVKIVKTLREDLNLMKKYNILADKFLPFIHNNILMKILSNKSINTDSKKVYFEILWQFVQIIRVEFDYHYSAIPKIITSIFNSENAIYKANPKLYPTLQQKMIDNTDFHYIMSKVNTYDLQTLVALSNFAFEFFYKYKSNQHSDMALQILNRLYEIMKTQSRVNIKDSLSTIIDKFISLMKENKLFLIEPINLLYKIFTYELASDNIIHHNSGIQLFFKVLTIPIGKEGHQKLINDNKSMEYLFKIPFRAEYIQNLKVLYSKLSVCGYLRDYIDEFWKLSNEDFFLDLLFVVYHFSSVDDLNLHLVNFLKLKKDEKWVETATKIINENKNRQNAIDLILNGLQNDEKKFPDFVKIFKSKLLAEKASEEDFLNTVDTIIQYKKINISTCHFLSVLLSKYNILDKKKCSELELIVFEFFCHMKTEDDTVLDCLILFVTKQMMPVSSELVYGLISIASQFDSMKMFAKIMDFVKNVPFKTVLIVLMMDSIPVSKSLSLFIENVIYKPNLDRTEYLIGMEMSCSYICRSRELFGFNFLHYLSMNSKDQDFLLAAVVCFQKYILEDDCLTIFILFLLDYMADIPFQKTLVPMALYDNLNSIEVTVMSDLDKKQSFYYIFVKYTYIRNVFVSAVDYFGYDTTNYSIFLNGKICDLDLPLSELKKSSLVFTIQKVTNNFNVIPRTIDLSRMVIQVNIYEFLVQNLSTKNQYLLLQNLPVSEKHVTTLLACQDLSEIFPLDRPYLLLYNFTILTSDLVKLSDFLEKSIPKFIVDNLNNFSDDLMIDKCLRVLPTYLPLLDQKELFEKLMKLPMKFSKLLTKIIPVMDESKINIKSLLYSLAMNDSDDAKFFEQILSSFPIPVTFYSEISSKINKVPNDRFFSSLLTHIVVPTIDLMDLFDTVLYNDFYSFSSLEFVSKFLEQKFITKKDKIKVTEYLSRTFFNFSKTLGDEIDSSLFISFWNIVLQVCDDLKDVLYKTVNLIMKDFGIEGEKVVLRKPGLKCGLINNGHNCFMNATLQCLCCCCQFLSLMLDNVFSEGINVLLQNIVEKMTFSNELYLETKSFCSIWDQTNYLKSNLPQDAAEFLSEMFNYLEIDVGEKNFEKYFTTKIDVKIKTDDNKILSESTEKMIMIPVNLNSDIFTSLKELYKPQRIKYNYNGKTVDAVLTKTYESLPDIFIVQLKRFEYDHKTGKRIKLNDKVEIKKQFSFGDKTYNLQAVALHHGSIDNGHYTAAVRNVKNYYYCNDYKVERVNDFEIKGEPYLLFYTCYEEDYTYLVQIKKRNMLRNLDLNISRVLLTKNFYKIMRYYAKKPEIEYNIVALKYFFNLSCHYLPSYNIELGNLLMESLLTKSELRLSMMQEFSSLDFVNSLIACPTKEIRNSTATLLTVFFSDLHLIDDVQLFVSATYKNFEIYTNNLEEITSVLNSLLAYDDVKEKIIQWKVNQYIEKAVLVTTGPANNMIKFLTVVHPTQSFLSQLSPILQTLVSNGTKQEYLRELIDECAKSREKIVKE</sequence>
<gene>
    <name evidence="2" type="ORF">TVAG_193260</name>
</gene>
<evidence type="ECO:0000259" key="1">
    <source>
        <dbReference type="PROSITE" id="PS50235"/>
    </source>
</evidence>
<dbReference type="InterPro" id="IPR028889">
    <property type="entry name" value="USP"/>
</dbReference>
<dbReference type="InterPro" id="IPR050164">
    <property type="entry name" value="Peptidase_C19"/>
</dbReference>
<reference evidence="2" key="2">
    <citation type="journal article" date="2007" name="Science">
        <title>Draft genome sequence of the sexually transmitted pathogen Trichomonas vaginalis.</title>
        <authorList>
            <person name="Carlton J.M."/>
            <person name="Hirt R.P."/>
            <person name="Silva J.C."/>
            <person name="Delcher A.L."/>
            <person name="Schatz M."/>
            <person name="Zhao Q."/>
            <person name="Wortman J.R."/>
            <person name="Bidwell S.L."/>
            <person name="Alsmark U.C.M."/>
            <person name="Besteiro S."/>
            <person name="Sicheritz-Ponten T."/>
            <person name="Noel C.J."/>
            <person name="Dacks J.B."/>
            <person name="Foster P.G."/>
            <person name="Simillion C."/>
            <person name="Van de Peer Y."/>
            <person name="Miranda-Saavedra D."/>
            <person name="Barton G.J."/>
            <person name="Westrop G.D."/>
            <person name="Mueller S."/>
            <person name="Dessi D."/>
            <person name="Fiori P.L."/>
            <person name="Ren Q."/>
            <person name="Paulsen I."/>
            <person name="Zhang H."/>
            <person name="Bastida-Corcuera F.D."/>
            <person name="Simoes-Barbosa A."/>
            <person name="Brown M.T."/>
            <person name="Hayes R.D."/>
            <person name="Mukherjee M."/>
            <person name="Okumura C.Y."/>
            <person name="Schneider R."/>
            <person name="Smith A.J."/>
            <person name="Vanacova S."/>
            <person name="Villalvazo M."/>
            <person name="Haas B.J."/>
            <person name="Pertea M."/>
            <person name="Feldblyum T.V."/>
            <person name="Utterback T.R."/>
            <person name="Shu C.L."/>
            <person name="Osoegawa K."/>
            <person name="de Jong P.J."/>
            <person name="Hrdy I."/>
            <person name="Horvathova L."/>
            <person name="Zubacova Z."/>
            <person name="Dolezal P."/>
            <person name="Malik S.B."/>
            <person name="Logsdon J.M. Jr."/>
            <person name="Henze K."/>
            <person name="Gupta A."/>
            <person name="Wang C.C."/>
            <person name="Dunne R.L."/>
            <person name="Upcroft J.A."/>
            <person name="Upcroft P."/>
            <person name="White O."/>
            <person name="Salzberg S.L."/>
            <person name="Tang P."/>
            <person name="Chiu C.-H."/>
            <person name="Lee Y.-S."/>
            <person name="Embley T.M."/>
            <person name="Coombs G.H."/>
            <person name="Mottram J.C."/>
            <person name="Tachezy J."/>
            <person name="Fraser-Liggett C.M."/>
            <person name="Johnson P.J."/>
        </authorList>
    </citation>
    <scope>NUCLEOTIDE SEQUENCE [LARGE SCALE GENOMIC DNA]</scope>
    <source>
        <strain evidence="2">G3</strain>
    </source>
</reference>
<dbReference type="InterPro" id="IPR018200">
    <property type="entry name" value="USP_CS"/>
</dbReference>
<dbReference type="KEGG" id="tva:5465887"/>
<keyword evidence="2" id="KW-0378">Hydrolase</keyword>
<dbReference type="GO" id="GO:0004843">
    <property type="term" value="F:cysteine-type deubiquitinase activity"/>
    <property type="evidence" value="ECO:0007669"/>
    <property type="project" value="InterPro"/>
</dbReference>
<dbReference type="CDD" id="cd02257">
    <property type="entry name" value="Peptidase_C19"/>
    <property type="match status" value="1"/>
</dbReference>
<dbReference type="VEuPathDB" id="TrichDB:TVAGG3_0341310"/>
<dbReference type="eggNOG" id="KOG1863">
    <property type="taxonomic scope" value="Eukaryota"/>
</dbReference>
<dbReference type="Proteomes" id="UP000001542">
    <property type="component" value="Unassembled WGS sequence"/>
</dbReference>
<dbReference type="SUPFAM" id="SSF54001">
    <property type="entry name" value="Cysteine proteinases"/>
    <property type="match status" value="1"/>
</dbReference>
<dbReference type="PANTHER" id="PTHR24006">
    <property type="entry name" value="UBIQUITIN CARBOXYL-TERMINAL HYDROLASE"/>
    <property type="match status" value="1"/>
</dbReference>
<dbReference type="VEuPathDB" id="TrichDB:TVAG_193260"/>
<organism evidence="2 3">
    <name type="scientific">Trichomonas vaginalis (strain ATCC PRA-98 / G3)</name>
    <dbReference type="NCBI Taxonomy" id="412133"/>
    <lineage>
        <taxon>Eukaryota</taxon>
        <taxon>Metamonada</taxon>
        <taxon>Parabasalia</taxon>
        <taxon>Trichomonadida</taxon>
        <taxon>Trichomonadidae</taxon>
        <taxon>Trichomonas</taxon>
    </lineage>
</organism>
<dbReference type="Pfam" id="PF00443">
    <property type="entry name" value="UCH"/>
    <property type="match status" value="1"/>
</dbReference>
<dbReference type="InParanoid" id="A2DH40"/>
<dbReference type="Gene3D" id="3.90.70.10">
    <property type="entry name" value="Cysteine proteinases"/>
    <property type="match status" value="1"/>
</dbReference>
<keyword evidence="3" id="KW-1185">Reference proteome</keyword>
<dbReference type="GO" id="GO:0016579">
    <property type="term" value="P:protein deubiquitination"/>
    <property type="evidence" value="ECO:0007669"/>
    <property type="project" value="InterPro"/>
</dbReference>
<proteinExistence type="predicted"/>
<dbReference type="InterPro" id="IPR001394">
    <property type="entry name" value="Peptidase_C19_UCH"/>
</dbReference>
<evidence type="ECO:0000313" key="3">
    <source>
        <dbReference type="Proteomes" id="UP000001542"/>
    </source>
</evidence>
<evidence type="ECO:0000313" key="2">
    <source>
        <dbReference type="EMBL" id="EAY20350.1"/>
    </source>
</evidence>
<dbReference type="PROSITE" id="PS00973">
    <property type="entry name" value="USP_2"/>
    <property type="match status" value="1"/>
</dbReference>
<name>A2DH40_TRIV3</name>
<dbReference type="InterPro" id="IPR038765">
    <property type="entry name" value="Papain-like_cys_pep_sf"/>
</dbReference>
<protein>
    <submittedName>
        <fullName evidence="2">Clan CA, family C19, ubiquitin hydrolase-like cysteine peptidase</fullName>
    </submittedName>
</protein>
<dbReference type="PROSITE" id="PS50235">
    <property type="entry name" value="USP_3"/>
    <property type="match status" value="1"/>
</dbReference>
<dbReference type="EMBL" id="DS113199">
    <property type="protein sequence ID" value="EAY20350.1"/>
    <property type="molecule type" value="Genomic_DNA"/>
</dbReference>
<feature type="domain" description="USP" evidence="1">
    <location>
        <begin position="1027"/>
        <end position="1292"/>
    </location>
</feature>
<dbReference type="GO" id="GO:0007032">
    <property type="term" value="P:endosome organization"/>
    <property type="evidence" value="ECO:0000318"/>
    <property type="project" value="GO_Central"/>
</dbReference>
<dbReference type="RefSeq" id="XP_001581336.1">
    <property type="nucleotide sequence ID" value="XM_001581286.1"/>
</dbReference>
<accession>A2DH40</accession>
<dbReference type="STRING" id="5722.A2DH40"/>
<dbReference type="SMR" id="A2DH40"/>